<dbReference type="PANTHER" id="PTHR14009:SF1">
    <property type="entry name" value="MITOCHONDRIAL PROTON_CALCIUM EXCHANGER PROTEIN"/>
    <property type="match status" value="1"/>
</dbReference>
<evidence type="ECO:0000256" key="7">
    <source>
        <dbReference type="PROSITE-ProRule" id="PRU01094"/>
    </source>
</evidence>
<keyword evidence="11" id="KW-1185">Reference proteome</keyword>
<keyword evidence="5 7" id="KW-0496">Mitochondrion</keyword>
<evidence type="ECO:0000256" key="3">
    <source>
        <dbReference type="ARBA" id="ARBA00022792"/>
    </source>
</evidence>
<dbReference type="GO" id="GO:0043022">
    <property type="term" value="F:ribosome binding"/>
    <property type="evidence" value="ECO:0007669"/>
    <property type="project" value="InterPro"/>
</dbReference>
<feature type="domain" description="Letm1 RBD" evidence="9">
    <location>
        <begin position="195"/>
        <end position="358"/>
    </location>
</feature>
<dbReference type="Proteomes" id="UP000244855">
    <property type="component" value="Unassembled WGS sequence"/>
</dbReference>
<dbReference type="InterPro" id="IPR033122">
    <property type="entry name" value="LETM1-like_RBD"/>
</dbReference>
<accession>A0A2V1DIA7</accession>
<dbReference type="OrthoDB" id="73691at2759"/>
<name>A0A2V1DIA7_9PLEO</name>
<evidence type="ECO:0000313" key="10">
    <source>
        <dbReference type="EMBL" id="PVH97675.1"/>
    </source>
</evidence>
<dbReference type="STRING" id="97972.A0A2V1DIA7"/>
<sequence>MKPRPSIKPSILRPRTNCTFSKFQNHHTSIRPAPSSSAAPYSTLKAQHNNTFTHHALPVIPRTPFHISTRSASHAVVKAPFSKLPLPQPLEKLNPPDDTYAPELNVPRKTPDQNRLKYLFQCGRAYIQFYKQGIANVRSTSKLAKTLRKKGGKDLMRNLTRAEWQIVKRSRADMLRLPPFGLIVIVLGEWTPLVALYLTPLIPEACRIPQQIDSKLRKAEARRQERLRRLALDAARLVARDRKPGAPMSPSAVRPAGVRPEDVDQLDYYTLLSLSSRLDAHGALWDRLFITPPKAWLKWGLKAKLEYLKRDDALIRRDGGPGSLGEKELKRACFERGINVVDVGESALRKELAKWFRR</sequence>
<evidence type="ECO:0000256" key="6">
    <source>
        <dbReference type="ARBA" id="ARBA00023136"/>
    </source>
</evidence>
<evidence type="ECO:0000256" key="5">
    <source>
        <dbReference type="ARBA" id="ARBA00023128"/>
    </source>
</evidence>
<keyword evidence="6" id="KW-0472">Membrane</keyword>
<dbReference type="PANTHER" id="PTHR14009">
    <property type="entry name" value="LEUCINE ZIPPER-EF-HAND CONTAINING TRANSMEMBRANE PROTEIN"/>
    <property type="match status" value="1"/>
</dbReference>
<evidence type="ECO:0000313" key="11">
    <source>
        <dbReference type="Proteomes" id="UP000244855"/>
    </source>
</evidence>
<proteinExistence type="predicted"/>
<dbReference type="GO" id="GO:0005743">
    <property type="term" value="C:mitochondrial inner membrane"/>
    <property type="evidence" value="ECO:0007669"/>
    <property type="project" value="UniProtKB-SubCell"/>
</dbReference>
<evidence type="ECO:0000256" key="4">
    <source>
        <dbReference type="ARBA" id="ARBA00022989"/>
    </source>
</evidence>
<keyword evidence="3" id="KW-0999">Mitochondrion inner membrane</keyword>
<protein>
    <recommendedName>
        <fullName evidence="9">Letm1 RBD domain-containing protein</fullName>
    </recommendedName>
</protein>
<dbReference type="AlphaFoldDB" id="A0A2V1DIA7"/>
<evidence type="ECO:0000259" key="9">
    <source>
        <dbReference type="PROSITE" id="PS51758"/>
    </source>
</evidence>
<dbReference type="Pfam" id="PF07766">
    <property type="entry name" value="LETM1_RBD"/>
    <property type="match status" value="1"/>
</dbReference>
<feature type="region of interest" description="Disordered" evidence="8">
    <location>
        <begin position="87"/>
        <end position="107"/>
    </location>
</feature>
<evidence type="ECO:0000256" key="8">
    <source>
        <dbReference type="SAM" id="MobiDB-lite"/>
    </source>
</evidence>
<evidence type="ECO:0000256" key="1">
    <source>
        <dbReference type="ARBA" id="ARBA00004434"/>
    </source>
</evidence>
<keyword evidence="2" id="KW-0812">Transmembrane</keyword>
<comment type="subcellular location">
    <subcellularLocation>
        <location evidence="1">Mitochondrion inner membrane</location>
        <topology evidence="1">Single-pass membrane protein</topology>
    </subcellularLocation>
</comment>
<keyword evidence="4" id="KW-1133">Transmembrane helix</keyword>
<evidence type="ECO:0000256" key="2">
    <source>
        <dbReference type="ARBA" id="ARBA00022692"/>
    </source>
</evidence>
<dbReference type="EMBL" id="KZ805430">
    <property type="protein sequence ID" value="PVH97675.1"/>
    <property type="molecule type" value="Genomic_DNA"/>
</dbReference>
<reference evidence="10 11" key="1">
    <citation type="journal article" date="2018" name="Sci. Rep.">
        <title>Comparative genomics provides insights into the lifestyle and reveals functional heterogeneity of dark septate endophytic fungi.</title>
        <authorList>
            <person name="Knapp D.G."/>
            <person name="Nemeth J.B."/>
            <person name="Barry K."/>
            <person name="Hainaut M."/>
            <person name="Henrissat B."/>
            <person name="Johnson J."/>
            <person name="Kuo A."/>
            <person name="Lim J.H.P."/>
            <person name="Lipzen A."/>
            <person name="Nolan M."/>
            <person name="Ohm R.A."/>
            <person name="Tamas L."/>
            <person name="Grigoriev I.V."/>
            <person name="Spatafora J.W."/>
            <person name="Nagy L.G."/>
            <person name="Kovacs G.M."/>
        </authorList>
    </citation>
    <scope>NUCLEOTIDE SEQUENCE [LARGE SCALE GENOMIC DNA]</scope>
    <source>
        <strain evidence="10 11">DSE2036</strain>
    </source>
</reference>
<dbReference type="GO" id="GO:0030003">
    <property type="term" value="P:intracellular monoatomic cation homeostasis"/>
    <property type="evidence" value="ECO:0007669"/>
    <property type="project" value="TreeGrafter"/>
</dbReference>
<gene>
    <name evidence="10" type="ORF">DM02DRAFT_616312</name>
</gene>
<dbReference type="PROSITE" id="PS51758">
    <property type="entry name" value="LETM1_RBD"/>
    <property type="match status" value="1"/>
</dbReference>
<organism evidence="10 11">
    <name type="scientific">Periconia macrospinosa</name>
    <dbReference type="NCBI Taxonomy" id="97972"/>
    <lineage>
        <taxon>Eukaryota</taxon>
        <taxon>Fungi</taxon>
        <taxon>Dikarya</taxon>
        <taxon>Ascomycota</taxon>
        <taxon>Pezizomycotina</taxon>
        <taxon>Dothideomycetes</taxon>
        <taxon>Pleosporomycetidae</taxon>
        <taxon>Pleosporales</taxon>
        <taxon>Massarineae</taxon>
        <taxon>Periconiaceae</taxon>
        <taxon>Periconia</taxon>
    </lineage>
</organism>
<dbReference type="InterPro" id="IPR044202">
    <property type="entry name" value="LETM1/MDM38-like"/>
</dbReference>